<name>A0A380GMS0_9STAP</name>
<sequence>MTFIYLFITLIMQLNNNLALSSRDEEVKYMIFHHSVDEFILLYPIELDKSTNLLKLHKAPYAVMGKSLDDNDDF</sequence>
<dbReference type="AlphaFoldDB" id="A0A380GMS0"/>
<evidence type="ECO:0000313" key="2">
    <source>
        <dbReference type="Proteomes" id="UP000254412"/>
    </source>
</evidence>
<dbReference type="EMBL" id="UHDS01000001">
    <property type="protein sequence ID" value="SUM55063.1"/>
    <property type="molecule type" value="Genomic_DNA"/>
</dbReference>
<organism evidence="1 2">
    <name type="scientific">Staphylococcus nepalensis</name>
    <dbReference type="NCBI Taxonomy" id="214473"/>
    <lineage>
        <taxon>Bacteria</taxon>
        <taxon>Bacillati</taxon>
        <taxon>Bacillota</taxon>
        <taxon>Bacilli</taxon>
        <taxon>Bacillales</taxon>
        <taxon>Staphylococcaceae</taxon>
        <taxon>Staphylococcus</taxon>
    </lineage>
</organism>
<dbReference type="RefSeq" id="WP_198401695.1">
    <property type="nucleotide sequence ID" value="NZ_CP017460.1"/>
</dbReference>
<dbReference type="Proteomes" id="UP000254412">
    <property type="component" value="Unassembled WGS sequence"/>
</dbReference>
<gene>
    <name evidence="1" type="ORF">NCTC13834_01419</name>
</gene>
<reference evidence="1 2" key="1">
    <citation type="submission" date="2018-06" db="EMBL/GenBank/DDBJ databases">
        <authorList>
            <consortium name="Pathogen Informatics"/>
            <person name="Doyle S."/>
        </authorList>
    </citation>
    <scope>NUCLEOTIDE SEQUENCE [LARGE SCALE GENOMIC DNA]</scope>
    <source>
        <strain evidence="1 2">NCTC13834</strain>
    </source>
</reference>
<accession>A0A380GMS0</accession>
<evidence type="ECO:0000313" key="1">
    <source>
        <dbReference type="EMBL" id="SUM55063.1"/>
    </source>
</evidence>
<protein>
    <submittedName>
        <fullName evidence="1">Transcriptional regulator</fullName>
    </submittedName>
</protein>
<proteinExistence type="predicted"/>